<dbReference type="GO" id="GO:0016579">
    <property type="term" value="P:protein deubiquitination"/>
    <property type="evidence" value="ECO:0007669"/>
    <property type="project" value="InterPro"/>
</dbReference>
<accession>A0A1R2BXK1</accession>
<gene>
    <name evidence="15" type="ORF">SteCoe_17996</name>
</gene>
<dbReference type="Gene3D" id="6.10.140.2220">
    <property type="match status" value="1"/>
</dbReference>
<dbReference type="EMBL" id="MPUH01000377">
    <property type="protein sequence ID" value="OMJ81529.1"/>
    <property type="molecule type" value="Genomic_DNA"/>
</dbReference>
<keyword evidence="16" id="KW-1185">Reference proteome</keyword>
<comment type="caution">
    <text evidence="15">The sequence shown here is derived from an EMBL/GenBank/DDBJ whole genome shotgun (WGS) entry which is preliminary data.</text>
</comment>
<evidence type="ECO:0000256" key="4">
    <source>
        <dbReference type="ARBA" id="ARBA00022670"/>
    </source>
</evidence>
<evidence type="ECO:0000256" key="9">
    <source>
        <dbReference type="ARBA" id="ARBA00022807"/>
    </source>
</evidence>
<dbReference type="InterPro" id="IPR028889">
    <property type="entry name" value="USP"/>
</dbReference>
<comment type="similarity">
    <text evidence="2">Belongs to the peptidase C19 family.</text>
</comment>
<evidence type="ECO:0000313" key="15">
    <source>
        <dbReference type="EMBL" id="OMJ81529.1"/>
    </source>
</evidence>
<evidence type="ECO:0000256" key="8">
    <source>
        <dbReference type="ARBA" id="ARBA00022801"/>
    </source>
</evidence>
<evidence type="ECO:0000259" key="13">
    <source>
        <dbReference type="PROSITE" id="PS50865"/>
    </source>
</evidence>
<dbReference type="Gene3D" id="3.90.70.10">
    <property type="entry name" value="Cysteine proteinases"/>
    <property type="match status" value="2"/>
</dbReference>
<dbReference type="SUPFAM" id="SSF54001">
    <property type="entry name" value="Cysteine proteinases"/>
    <property type="match status" value="1"/>
</dbReference>
<evidence type="ECO:0000256" key="2">
    <source>
        <dbReference type="ARBA" id="ARBA00009085"/>
    </source>
</evidence>
<evidence type="ECO:0000256" key="11">
    <source>
        <dbReference type="PROSITE-ProRule" id="PRU00134"/>
    </source>
</evidence>
<dbReference type="InterPro" id="IPR038765">
    <property type="entry name" value="Papain-like_cys_pep_sf"/>
</dbReference>
<keyword evidence="9" id="KW-0788">Thiol protease</keyword>
<evidence type="ECO:0000256" key="5">
    <source>
        <dbReference type="ARBA" id="ARBA00022723"/>
    </source>
</evidence>
<dbReference type="InterPro" id="IPR035927">
    <property type="entry name" value="DUSP-like_sf"/>
</dbReference>
<keyword evidence="4" id="KW-0645">Protease</keyword>
<dbReference type="InterPro" id="IPR050185">
    <property type="entry name" value="Ub_carboxyl-term_hydrolase"/>
</dbReference>
<evidence type="ECO:0000313" key="16">
    <source>
        <dbReference type="Proteomes" id="UP000187209"/>
    </source>
</evidence>
<dbReference type="InterPro" id="IPR018200">
    <property type="entry name" value="USP_CS"/>
</dbReference>
<feature type="domain" description="DUSP" evidence="14">
    <location>
        <begin position="128"/>
        <end position="259"/>
    </location>
</feature>
<dbReference type="SUPFAM" id="SSF143791">
    <property type="entry name" value="DUSP-like"/>
    <property type="match status" value="1"/>
</dbReference>
<evidence type="ECO:0000256" key="3">
    <source>
        <dbReference type="ARBA" id="ARBA00012759"/>
    </source>
</evidence>
<name>A0A1R2BXK1_9CILI</name>
<dbReference type="PROSITE" id="PS50865">
    <property type="entry name" value="ZF_MYND_2"/>
    <property type="match status" value="1"/>
</dbReference>
<dbReference type="Proteomes" id="UP000187209">
    <property type="component" value="Unassembled WGS sequence"/>
</dbReference>
<dbReference type="GO" id="GO:0008270">
    <property type="term" value="F:zinc ion binding"/>
    <property type="evidence" value="ECO:0007669"/>
    <property type="project" value="UniProtKB-KW"/>
</dbReference>
<evidence type="ECO:0000256" key="6">
    <source>
        <dbReference type="ARBA" id="ARBA00022771"/>
    </source>
</evidence>
<dbReference type="Pfam" id="PF00443">
    <property type="entry name" value="UCH"/>
    <property type="match status" value="1"/>
</dbReference>
<keyword evidence="6 11" id="KW-0863">Zinc-finger</keyword>
<evidence type="ECO:0000259" key="14">
    <source>
        <dbReference type="PROSITE" id="PS51283"/>
    </source>
</evidence>
<dbReference type="OrthoDB" id="292964at2759"/>
<proteinExistence type="inferred from homology"/>
<protein>
    <recommendedName>
        <fullName evidence="3">ubiquitinyl hydrolase 1</fullName>
        <ecNumber evidence="3">3.4.19.12</ecNumber>
    </recommendedName>
</protein>
<keyword evidence="5" id="KW-0479">Metal-binding</keyword>
<dbReference type="SMART" id="SM00695">
    <property type="entry name" value="DUSP"/>
    <property type="match status" value="1"/>
</dbReference>
<dbReference type="AlphaFoldDB" id="A0A1R2BXK1"/>
<dbReference type="Pfam" id="PF06337">
    <property type="entry name" value="DUSP"/>
    <property type="match status" value="1"/>
</dbReference>
<dbReference type="PROSITE" id="PS00973">
    <property type="entry name" value="USP_2"/>
    <property type="match status" value="1"/>
</dbReference>
<dbReference type="SUPFAM" id="SSF48452">
    <property type="entry name" value="TPR-like"/>
    <property type="match status" value="1"/>
</dbReference>
<dbReference type="CDD" id="cd02674">
    <property type="entry name" value="Peptidase_C19R"/>
    <property type="match status" value="1"/>
</dbReference>
<dbReference type="PROSITE" id="PS51283">
    <property type="entry name" value="DUSP"/>
    <property type="match status" value="1"/>
</dbReference>
<feature type="domain" description="MYND-type" evidence="13">
    <location>
        <begin position="388"/>
        <end position="426"/>
    </location>
</feature>
<comment type="catalytic activity">
    <reaction evidence="1">
        <text>Thiol-dependent hydrolysis of ester, thioester, amide, peptide and isopeptide bonds formed by the C-terminal Gly of ubiquitin (a 76-residue protein attached to proteins as an intracellular targeting signal).</text>
        <dbReference type="EC" id="3.4.19.12"/>
    </reaction>
</comment>
<evidence type="ECO:0000259" key="12">
    <source>
        <dbReference type="PROSITE" id="PS50235"/>
    </source>
</evidence>
<dbReference type="PROSITE" id="PS00972">
    <property type="entry name" value="USP_1"/>
    <property type="match status" value="1"/>
</dbReference>
<dbReference type="GO" id="GO:0006508">
    <property type="term" value="P:proteolysis"/>
    <property type="evidence" value="ECO:0007669"/>
    <property type="project" value="UniProtKB-KW"/>
</dbReference>
<dbReference type="PROSITE" id="PS01360">
    <property type="entry name" value="ZF_MYND_1"/>
    <property type="match status" value="1"/>
</dbReference>
<dbReference type="PROSITE" id="PS50235">
    <property type="entry name" value="USP_3"/>
    <property type="match status" value="1"/>
</dbReference>
<keyword evidence="7" id="KW-0833">Ubl conjugation pathway</keyword>
<reference evidence="15 16" key="1">
    <citation type="submission" date="2016-11" db="EMBL/GenBank/DDBJ databases">
        <title>The macronuclear genome of Stentor coeruleus: a giant cell with tiny introns.</title>
        <authorList>
            <person name="Slabodnick M."/>
            <person name="Ruby J.G."/>
            <person name="Reiff S.B."/>
            <person name="Swart E.C."/>
            <person name="Gosai S."/>
            <person name="Prabakaran S."/>
            <person name="Witkowska E."/>
            <person name="Larue G.E."/>
            <person name="Fisher S."/>
            <person name="Freeman R.M."/>
            <person name="Gunawardena J."/>
            <person name="Chu W."/>
            <person name="Stover N.A."/>
            <person name="Gregory B.D."/>
            <person name="Nowacki M."/>
            <person name="Derisi J."/>
            <person name="Roy S.W."/>
            <person name="Marshall W.F."/>
            <person name="Sood P."/>
        </authorList>
    </citation>
    <scope>NUCLEOTIDE SEQUENCE [LARGE SCALE GENOMIC DNA]</scope>
    <source>
        <strain evidence="15">WM001</strain>
    </source>
</reference>
<dbReference type="EC" id="3.4.19.12" evidence="3"/>
<dbReference type="Pfam" id="PF01753">
    <property type="entry name" value="zf-MYND"/>
    <property type="match status" value="1"/>
</dbReference>
<dbReference type="SUPFAM" id="SSF144232">
    <property type="entry name" value="HIT/MYND zinc finger-like"/>
    <property type="match status" value="1"/>
</dbReference>
<organism evidence="15 16">
    <name type="scientific">Stentor coeruleus</name>
    <dbReference type="NCBI Taxonomy" id="5963"/>
    <lineage>
        <taxon>Eukaryota</taxon>
        <taxon>Sar</taxon>
        <taxon>Alveolata</taxon>
        <taxon>Ciliophora</taxon>
        <taxon>Postciliodesmatophora</taxon>
        <taxon>Heterotrichea</taxon>
        <taxon>Heterotrichida</taxon>
        <taxon>Stentoridae</taxon>
        <taxon>Stentor</taxon>
    </lineage>
</organism>
<evidence type="ECO:0000256" key="10">
    <source>
        <dbReference type="ARBA" id="ARBA00022833"/>
    </source>
</evidence>
<dbReference type="PANTHER" id="PTHR21646:SF24">
    <property type="entry name" value="UBIQUITIN CARBOXYL-TERMINAL HYDROLASE"/>
    <property type="match status" value="1"/>
</dbReference>
<dbReference type="Gene3D" id="3.30.2230.10">
    <property type="entry name" value="DUSP-like"/>
    <property type="match status" value="1"/>
</dbReference>
<keyword evidence="10" id="KW-0862">Zinc</keyword>
<sequence length="1032" mass="119747">MSALDRLFREAEDKYNDGYSDTSLQILASIDNGLLSINSYLKRAEMYTKLKELDKAEEDLNSALLVVKKDNLGKSSQMISILMKRLTIRESQEKYSQALEDIDYLYDITKDNSLLQSKQRLLRLEKDVKLKTEAGNFLMILKENLETKPGSEWHVVSMSWFEKWQIYVKISSFYMEEEIPFKVSRSLYHSDAPGIIDNSNIIDYEKTGIVIEDPNNPYNKICLKKGMAENMDFILLPAPAYEFLYNIYGCNTDIKRYAIEINDTMYQVEVMLRMISIATSVKESIDTVVMNVSSKQTIEKMKKSFLNIKKIPGQAKVWKINLTMISLDKLQALISTNETVFLDGAKILQENLLIDDAEISEQDLIFIELPKKSVFLFTDDSKKISDRCGFCQSSVKLTIVCLKCKKMKYCSVVCQTNHLIDHKTHCKPPRRGLLRCFCKNSLTDHSEDEAQVVPVETIIKHKSGLTGLQNLGNTCFMNSALQCLSHTNEITEVLLSGRYLELLNKNNPLGTNGKLVLSYAELLQNLWKGNNSSFAPWKLKRIISNYAPQFVGYQQHDSQELLGFILDRIHEDLNQVKKKPYFEDNDIIGKNDEELSRESWRRHSLRNQSIIVDLMHGQYKSSLLCPLCKKYSYTFDPFNSITLPLPQSQEKILSFYYIFYESTKAPYSMAIEYSSGDTLEHVSSEISKLLEISQESFIYATILNDIIKEFPQKKKSIEPLRNFTLFAYEIKEEKNLEIIELQVGIEKNKSRNSSYSRILCVPQNFTFKELHWEIFLKFKNNFPRMNFKQRTQELYEDFMTSPAYIVYFLPYKDVPCNFCKDDNCKGCPIPYSNEKIRKIFTEGRVILELLWRANHQLLGASLNDLNRCTEHSCVIEVTQKSRKNPVKIEECFELFRVPEQLEKDNAWYCNNCKTHVQAIKKLEIYKVPPVLIIHIKRFKVNGHTKEKLYNPVIFPDQGLDIRDWVIGDNNVKLYDLYAVCNHYGNLTGGHYTATCYSALNKQWFDFKDSQVVVNRDFGNSASAYVLFYRARK</sequence>
<dbReference type="InterPro" id="IPR011990">
    <property type="entry name" value="TPR-like_helical_dom_sf"/>
</dbReference>
<dbReference type="InterPro" id="IPR006615">
    <property type="entry name" value="Pept_C19_DUSP"/>
</dbReference>
<dbReference type="InterPro" id="IPR001394">
    <property type="entry name" value="Peptidase_C19_UCH"/>
</dbReference>
<dbReference type="PANTHER" id="PTHR21646">
    <property type="entry name" value="UBIQUITIN CARBOXYL-TERMINAL HYDROLASE"/>
    <property type="match status" value="1"/>
</dbReference>
<keyword evidence="8" id="KW-0378">Hydrolase</keyword>
<feature type="domain" description="USP" evidence="12">
    <location>
        <begin position="466"/>
        <end position="1031"/>
    </location>
</feature>
<dbReference type="Gene3D" id="1.25.40.10">
    <property type="entry name" value="Tetratricopeptide repeat domain"/>
    <property type="match status" value="1"/>
</dbReference>
<evidence type="ECO:0000256" key="7">
    <source>
        <dbReference type="ARBA" id="ARBA00022786"/>
    </source>
</evidence>
<dbReference type="GO" id="GO:0004843">
    <property type="term" value="F:cysteine-type deubiquitinase activity"/>
    <property type="evidence" value="ECO:0007669"/>
    <property type="project" value="UniProtKB-EC"/>
</dbReference>
<dbReference type="InterPro" id="IPR002893">
    <property type="entry name" value="Znf_MYND"/>
</dbReference>
<evidence type="ECO:0000256" key="1">
    <source>
        <dbReference type="ARBA" id="ARBA00000707"/>
    </source>
</evidence>